<reference evidence="3 4" key="1">
    <citation type="journal article" date="2024" name="bioRxiv">
        <title>Comparative genomics of Cryptococcus and Kwoniella reveals pathogenesis evolution and contrasting karyotype dynamics via intercentromeric recombination or chromosome fusion.</title>
        <authorList>
            <person name="Coelho M.A."/>
            <person name="David-Palma M."/>
            <person name="Shea T."/>
            <person name="Bowers K."/>
            <person name="McGinley-Smith S."/>
            <person name="Mohammad A.W."/>
            <person name="Gnirke A."/>
            <person name="Yurkov A.M."/>
            <person name="Nowrousian M."/>
            <person name="Sun S."/>
            <person name="Cuomo C.A."/>
            <person name="Heitman J."/>
        </authorList>
    </citation>
    <scope>NUCLEOTIDE SEQUENCE [LARGE SCALE GENOMIC DNA]</scope>
    <source>
        <strain evidence="3 4">CBS 13917</strain>
    </source>
</reference>
<dbReference type="AlphaFoldDB" id="A0AAW0YIF8"/>
<feature type="transmembrane region" description="Helical" evidence="2">
    <location>
        <begin position="267"/>
        <end position="287"/>
    </location>
</feature>
<sequence>MDRQDRKHSIAKSLNNTFDIDIEAVADIDNDNDNDNDNEVIRSPTDRSPSPTLLNVSSSRTPSVSRRFLNQLSRSIDTTSKATHAIAIYSCFLTGLTAAPSFAACYVWCGFQTGNAAQLGLAIARTWTPGADDGFQIFDRQALVSLLSFLCGATLGQIGNKVGGRRRCWLVGATMGMMTFMLGAALAAHFSGENGIATGRGDPSWVTPTGMLALALSSVTMGLQGAVGCRLGSPLGCTVPLTSTWVDIFNDPFLFALKHVRTRDVRLMGAFSLIFGACVSRCLMILMGTPGTMGVIVGFRAIQGVWWIFAPDEPRKEDQFGGEGRRGSEMSQVTCVEQKR</sequence>
<proteinExistence type="predicted"/>
<accession>A0AAW0YIF8</accession>
<organism evidence="3 4">
    <name type="scientific">Kwoniella newhampshirensis</name>
    <dbReference type="NCBI Taxonomy" id="1651941"/>
    <lineage>
        <taxon>Eukaryota</taxon>
        <taxon>Fungi</taxon>
        <taxon>Dikarya</taxon>
        <taxon>Basidiomycota</taxon>
        <taxon>Agaricomycotina</taxon>
        <taxon>Tremellomycetes</taxon>
        <taxon>Tremellales</taxon>
        <taxon>Cryptococcaceae</taxon>
        <taxon>Kwoniella</taxon>
    </lineage>
</organism>
<feature type="compositionally biased region" description="Basic and acidic residues" evidence="1">
    <location>
        <begin position="316"/>
        <end position="328"/>
    </location>
</feature>
<comment type="caution">
    <text evidence="3">The sequence shown here is derived from an EMBL/GenBank/DDBJ whole genome shotgun (WGS) entry which is preliminary data.</text>
</comment>
<dbReference type="Pfam" id="PF06912">
    <property type="entry name" value="DUF1275"/>
    <property type="match status" value="1"/>
</dbReference>
<evidence type="ECO:0000256" key="2">
    <source>
        <dbReference type="SAM" id="Phobius"/>
    </source>
</evidence>
<keyword evidence="2" id="KW-0472">Membrane</keyword>
<dbReference type="Proteomes" id="UP001388673">
    <property type="component" value="Unassembled WGS sequence"/>
</dbReference>
<evidence type="ECO:0000256" key="1">
    <source>
        <dbReference type="SAM" id="MobiDB-lite"/>
    </source>
</evidence>
<evidence type="ECO:0000313" key="3">
    <source>
        <dbReference type="EMBL" id="KAK8849565.1"/>
    </source>
</evidence>
<dbReference type="InterPro" id="IPR010699">
    <property type="entry name" value="DUF1275"/>
</dbReference>
<keyword evidence="2" id="KW-0812">Transmembrane</keyword>
<feature type="region of interest" description="Disordered" evidence="1">
    <location>
        <begin position="28"/>
        <end position="59"/>
    </location>
</feature>
<dbReference type="PANTHER" id="PTHR37488">
    <property type="entry name" value="DUF1275 DOMAIN-CONTAINING PROTEIN"/>
    <property type="match status" value="1"/>
</dbReference>
<feature type="compositionally biased region" description="Polar residues" evidence="1">
    <location>
        <begin position="329"/>
        <end position="340"/>
    </location>
</feature>
<feature type="transmembrane region" description="Helical" evidence="2">
    <location>
        <begin position="205"/>
        <end position="223"/>
    </location>
</feature>
<dbReference type="EMBL" id="JBCAWK010000009">
    <property type="protein sequence ID" value="KAK8849565.1"/>
    <property type="molecule type" value="Genomic_DNA"/>
</dbReference>
<feature type="compositionally biased region" description="Polar residues" evidence="1">
    <location>
        <begin position="46"/>
        <end position="55"/>
    </location>
</feature>
<feature type="transmembrane region" description="Helical" evidence="2">
    <location>
        <begin position="168"/>
        <end position="190"/>
    </location>
</feature>
<feature type="compositionally biased region" description="Acidic residues" evidence="1">
    <location>
        <begin position="28"/>
        <end position="38"/>
    </location>
</feature>
<dbReference type="GeneID" id="92182158"/>
<protein>
    <recommendedName>
        <fullName evidence="5">Major facilitator superfamily (MFS) profile domain-containing protein</fullName>
    </recommendedName>
</protein>
<gene>
    <name evidence="3" type="ORF">IAR55_004900</name>
</gene>
<dbReference type="RefSeq" id="XP_066801453.1">
    <property type="nucleotide sequence ID" value="XM_066947994.1"/>
</dbReference>
<dbReference type="KEGG" id="kne:92182158"/>
<keyword evidence="4" id="KW-1185">Reference proteome</keyword>
<name>A0AAW0YIF8_9TREE</name>
<evidence type="ECO:0000313" key="4">
    <source>
        <dbReference type="Proteomes" id="UP001388673"/>
    </source>
</evidence>
<keyword evidence="2" id="KW-1133">Transmembrane helix</keyword>
<evidence type="ECO:0008006" key="5">
    <source>
        <dbReference type="Google" id="ProtNLM"/>
    </source>
</evidence>
<dbReference type="PANTHER" id="PTHR37488:SF2">
    <property type="entry name" value="DUF1275 DOMAIN-CONTAINING PROTEIN"/>
    <property type="match status" value="1"/>
</dbReference>
<feature type="region of interest" description="Disordered" evidence="1">
    <location>
        <begin position="316"/>
        <end position="340"/>
    </location>
</feature>